<proteinExistence type="inferred from homology"/>
<evidence type="ECO:0000313" key="3">
    <source>
        <dbReference type="Proteomes" id="UP001165065"/>
    </source>
</evidence>
<evidence type="ECO:0000256" key="1">
    <source>
        <dbReference type="ARBA" id="ARBA00009502"/>
    </source>
</evidence>
<dbReference type="AlphaFoldDB" id="A0A9W7GEC1"/>
<comment type="similarity">
    <text evidence="1">Belongs to the eukaryotic ATPase epsilon family.</text>
</comment>
<comment type="caution">
    <text evidence="2">The sequence shown here is derived from an EMBL/GenBank/DDBJ whole genome shotgun (WGS) entry which is preliminary data.</text>
</comment>
<dbReference type="InterPro" id="IPR006721">
    <property type="entry name" value="ATP_synth_F1_esu_mt"/>
</dbReference>
<name>A0A9W7GEC1_9STRA</name>
<gene>
    <name evidence="2" type="ORF">TrCOL_g9073</name>
</gene>
<dbReference type="CDD" id="cd12153">
    <property type="entry name" value="F1-ATPase_epsilon"/>
    <property type="match status" value="1"/>
</dbReference>
<keyword evidence="3" id="KW-1185">Reference proteome</keyword>
<accession>A0A9W7GEC1</accession>
<dbReference type="GO" id="GO:0045259">
    <property type="term" value="C:proton-transporting ATP synthase complex"/>
    <property type="evidence" value="ECO:0007669"/>
    <property type="project" value="InterPro"/>
</dbReference>
<dbReference type="EMBL" id="BRYA01000188">
    <property type="protein sequence ID" value="GMI43119.1"/>
    <property type="molecule type" value="Genomic_DNA"/>
</dbReference>
<dbReference type="Pfam" id="PF04627">
    <property type="entry name" value="ATP-synt_Eps"/>
    <property type="match status" value="1"/>
</dbReference>
<sequence length="71" mass="7747">MSTPTTFWRLAGITYMSYVSRATGSLRASLKEPLKSKVSQGFTLSYNRATWEAGAMGEKKAVDVLEKAAKA</sequence>
<dbReference type="Gene3D" id="1.10.1620.20">
    <property type="entry name" value="ATP synthase, F1 complex, epsilon subunit superfamily, mitochondrial"/>
    <property type="match status" value="1"/>
</dbReference>
<organism evidence="2 3">
    <name type="scientific">Triparma columacea</name>
    <dbReference type="NCBI Taxonomy" id="722753"/>
    <lineage>
        <taxon>Eukaryota</taxon>
        <taxon>Sar</taxon>
        <taxon>Stramenopiles</taxon>
        <taxon>Ochrophyta</taxon>
        <taxon>Bolidophyceae</taxon>
        <taxon>Parmales</taxon>
        <taxon>Triparmaceae</taxon>
        <taxon>Triparma</taxon>
    </lineage>
</organism>
<reference evidence="3" key="1">
    <citation type="journal article" date="2023" name="Commun. Biol.">
        <title>Genome analysis of Parmales, the sister group of diatoms, reveals the evolutionary specialization of diatoms from phago-mixotrophs to photoautotrophs.</title>
        <authorList>
            <person name="Ban H."/>
            <person name="Sato S."/>
            <person name="Yoshikawa S."/>
            <person name="Yamada K."/>
            <person name="Nakamura Y."/>
            <person name="Ichinomiya M."/>
            <person name="Sato N."/>
            <person name="Blanc-Mathieu R."/>
            <person name="Endo H."/>
            <person name="Kuwata A."/>
            <person name="Ogata H."/>
        </authorList>
    </citation>
    <scope>NUCLEOTIDE SEQUENCE [LARGE SCALE GENOMIC DNA]</scope>
</reference>
<protein>
    <recommendedName>
        <fullName evidence="4">ATP synthase subunit epsilon, mitochondrial</fullName>
    </recommendedName>
</protein>
<dbReference type="OrthoDB" id="269124at2759"/>
<dbReference type="GO" id="GO:0005743">
    <property type="term" value="C:mitochondrial inner membrane"/>
    <property type="evidence" value="ECO:0007669"/>
    <property type="project" value="InterPro"/>
</dbReference>
<dbReference type="Proteomes" id="UP001165065">
    <property type="component" value="Unassembled WGS sequence"/>
</dbReference>
<dbReference type="GO" id="GO:0046933">
    <property type="term" value="F:proton-transporting ATP synthase activity, rotational mechanism"/>
    <property type="evidence" value="ECO:0007669"/>
    <property type="project" value="InterPro"/>
</dbReference>
<dbReference type="InterPro" id="IPR036742">
    <property type="entry name" value="ATP_synth_F1_esu_sf_mt"/>
</dbReference>
<dbReference type="SUPFAM" id="SSF48690">
    <property type="entry name" value="Epsilon subunit of mitochondrial F1F0-ATP synthase"/>
    <property type="match status" value="1"/>
</dbReference>
<evidence type="ECO:0000313" key="2">
    <source>
        <dbReference type="EMBL" id="GMI43119.1"/>
    </source>
</evidence>
<evidence type="ECO:0008006" key="4">
    <source>
        <dbReference type="Google" id="ProtNLM"/>
    </source>
</evidence>